<keyword evidence="2" id="KW-1185">Reference proteome</keyword>
<accession>A0ABD5SDY3</accession>
<evidence type="ECO:0008006" key="3">
    <source>
        <dbReference type="Google" id="ProtNLM"/>
    </source>
</evidence>
<name>A0ABD5SDY3_9EURY</name>
<dbReference type="AlphaFoldDB" id="A0ABD5SDY3"/>
<gene>
    <name evidence="1" type="ORF">ACFQEU_17090</name>
</gene>
<reference evidence="1 2" key="1">
    <citation type="journal article" date="2019" name="Int. J. Syst. Evol. Microbiol.">
        <title>The Global Catalogue of Microorganisms (GCM) 10K type strain sequencing project: providing services to taxonomists for standard genome sequencing and annotation.</title>
        <authorList>
            <consortium name="The Broad Institute Genomics Platform"/>
            <consortium name="The Broad Institute Genome Sequencing Center for Infectious Disease"/>
            <person name="Wu L."/>
            <person name="Ma J."/>
        </authorList>
    </citation>
    <scope>NUCLEOTIDE SEQUENCE [LARGE SCALE GENOMIC DNA]</scope>
    <source>
        <strain evidence="1 2">CGMCC 1.3239</strain>
    </source>
</reference>
<sequence>MQISLAQTGEMLLLQIVDSRGQPAPNTVVIVPSQAAVATAGNEPISYAIDQINLEFVPHVSLVPTGKQVFFPNSDKTRHHVYSFSEPNNFELKLYRDKDAPPVVFQREGIVELGCNIHDSMKGYIYLSNAPVQSVADSDGKVTLALNSPLIENQTLLIWHPLMGAKGPTSYPYNPSAPLRLNFSLPDRAPLKSSSLKERLQQFKKH</sequence>
<comment type="caution">
    <text evidence="1">The sequence shown here is derived from an EMBL/GenBank/DDBJ whole genome shotgun (WGS) entry which is preliminary data.</text>
</comment>
<dbReference type="InterPro" id="IPR008972">
    <property type="entry name" value="Cupredoxin"/>
</dbReference>
<dbReference type="Gene3D" id="2.60.40.420">
    <property type="entry name" value="Cupredoxins - blue copper proteins"/>
    <property type="match status" value="1"/>
</dbReference>
<evidence type="ECO:0000313" key="2">
    <source>
        <dbReference type="Proteomes" id="UP001596442"/>
    </source>
</evidence>
<dbReference type="EMBL" id="JBHSWW010000580">
    <property type="protein sequence ID" value="MFC6755165.1"/>
    <property type="molecule type" value="Genomic_DNA"/>
</dbReference>
<proteinExistence type="predicted"/>
<feature type="non-terminal residue" evidence="1">
    <location>
        <position position="206"/>
    </location>
</feature>
<protein>
    <recommendedName>
        <fullName evidence="3">Methylamine utilization protein</fullName>
    </recommendedName>
</protein>
<dbReference type="Proteomes" id="UP001596442">
    <property type="component" value="Unassembled WGS sequence"/>
</dbReference>
<dbReference type="RefSeq" id="WP_379784094.1">
    <property type="nucleotide sequence ID" value="NZ_JBHSWW010000580.1"/>
</dbReference>
<dbReference type="SUPFAM" id="SSF49503">
    <property type="entry name" value="Cupredoxins"/>
    <property type="match status" value="1"/>
</dbReference>
<evidence type="ECO:0000313" key="1">
    <source>
        <dbReference type="EMBL" id="MFC6755165.1"/>
    </source>
</evidence>
<organism evidence="1 2">
    <name type="scientific">Halorubrum tibetense</name>
    <dbReference type="NCBI Taxonomy" id="175631"/>
    <lineage>
        <taxon>Archaea</taxon>
        <taxon>Methanobacteriati</taxon>
        <taxon>Methanobacteriota</taxon>
        <taxon>Stenosarchaea group</taxon>
        <taxon>Halobacteria</taxon>
        <taxon>Halobacteriales</taxon>
        <taxon>Haloferacaceae</taxon>
        <taxon>Halorubrum</taxon>
    </lineage>
</organism>